<protein>
    <submittedName>
        <fullName evidence="2">Uncharacterized protein</fullName>
    </submittedName>
</protein>
<organism evidence="2 3">
    <name type="scientific">Platanthera guangdongensis</name>
    <dbReference type="NCBI Taxonomy" id="2320717"/>
    <lineage>
        <taxon>Eukaryota</taxon>
        <taxon>Viridiplantae</taxon>
        <taxon>Streptophyta</taxon>
        <taxon>Embryophyta</taxon>
        <taxon>Tracheophyta</taxon>
        <taxon>Spermatophyta</taxon>
        <taxon>Magnoliopsida</taxon>
        <taxon>Liliopsida</taxon>
        <taxon>Asparagales</taxon>
        <taxon>Orchidaceae</taxon>
        <taxon>Orchidoideae</taxon>
        <taxon>Orchideae</taxon>
        <taxon>Orchidinae</taxon>
        <taxon>Platanthera</taxon>
    </lineage>
</organism>
<sequence>MAAAFLCIHIDFTNAGSSSRTHNLEITIQLLGEDPYKLLEEEPVHLYIIILDGIGLHLRVVMLVVTHVGCPYNEQWRSREDDQTTNKRWPKSRPMARRSADGKPSRRGPTSDGAG</sequence>
<evidence type="ECO:0000313" key="2">
    <source>
        <dbReference type="EMBL" id="KAK8945747.1"/>
    </source>
</evidence>
<evidence type="ECO:0000313" key="3">
    <source>
        <dbReference type="Proteomes" id="UP001412067"/>
    </source>
</evidence>
<name>A0ABR2LNT1_9ASPA</name>
<gene>
    <name evidence="2" type="ORF">KSP40_PGU010439</name>
</gene>
<proteinExistence type="predicted"/>
<dbReference type="EMBL" id="JBBWWR010000017">
    <property type="protein sequence ID" value="KAK8945747.1"/>
    <property type="molecule type" value="Genomic_DNA"/>
</dbReference>
<comment type="caution">
    <text evidence="2">The sequence shown here is derived from an EMBL/GenBank/DDBJ whole genome shotgun (WGS) entry which is preliminary data.</text>
</comment>
<feature type="region of interest" description="Disordered" evidence="1">
    <location>
        <begin position="75"/>
        <end position="115"/>
    </location>
</feature>
<reference evidence="2 3" key="1">
    <citation type="journal article" date="2022" name="Nat. Plants">
        <title>Genomes of leafy and leafless Platanthera orchids illuminate the evolution of mycoheterotrophy.</title>
        <authorList>
            <person name="Li M.H."/>
            <person name="Liu K.W."/>
            <person name="Li Z."/>
            <person name="Lu H.C."/>
            <person name="Ye Q.L."/>
            <person name="Zhang D."/>
            <person name="Wang J.Y."/>
            <person name="Li Y.F."/>
            <person name="Zhong Z.M."/>
            <person name="Liu X."/>
            <person name="Yu X."/>
            <person name="Liu D.K."/>
            <person name="Tu X.D."/>
            <person name="Liu B."/>
            <person name="Hao Y."/>
            <person name="Liao X.Y."/>
            <person name="Jiang Y.T."/>
            <person name="Sun W.H."/>
            <person name="Chen J."/>
            <person name="Chen Y.Q."/>
            <person name="Ai Y."/>
            <person name="Zhai J.W."/>
            <person name="Wu S.S."/>
            <person name="Zhou Z."/>
            <person name="Hsiao Y.Y."/>
            <person name="Wu W.L."/>
            <person name="Chen Y.Y."/>
            <person name="Lin Y.F."/>
            <person name="Hsu J.L."/>
            <person name="Li C.Y."/>
            <person name="Wang Z.W."/>
            <person name="Zhao X."/>
            <person name="Zhong W.Y."/>
            <person name="Ma X.K."/>
            <person name="Ma L."/>
            <person name="Huang J."/>
            <person name="Chen G.Z."/>
            <person name="Huang M.Z."/>
            <person name="Huang L."/>
            <person name="Peng D.H."/>
            <person name="Luo Y.B."/>
            <person name="Zou S.Q."/>
            <person name="Chen S.P."/>
            <person name="Lan S."/>
            <person name="Tsai W.C."/>
            <person name="Van de Peer Y."/>
            <person name="Liu Z.J."/>
        </authorList>
    </citation>
    <scope>NUCLEOTIDE SEQUENCE [LARGE SCALE GENOMIC DNA]</scope>
    <source>
        <strain evidence="2">Lor288</strain>
    </source>
</reference>
<evidence type="ECO:0000256" key="1">
    <source>
        <dbReference type="SAM" id="MobiDB-lite"/>
    </source>
</evidence>
<feature type="compositionally biased region" description="Basic and acidic residues" evidence="1">
    <location>
        <begin position="76"/>
        <end position="85"/>
    </location>
</feature>
<accession>A0ABR2LNT1</accession>
<keyword evidence="3" id="KW-1185">Reference proteome</keyword>
<dbReference type="Proteomes" id="UP001412067">
    <property type="component" value="Unassembled WGS sequence"/>
</dbReference>